<proteinExistence type="predicted"/>
<gene>
    <name evidence="2" type="ORF">HMPREF9488_01400</name>
</gene>
<keyword evidence="3" id="KW-1185">Reference proteome</keyword>
<evidence type="ECO:0000313" key="2">
    <source>
        <dbReference type="EMBL" id="EFW05256.1"/>
    </source>
</evidence>
<sequence length="263" mass="30872">MRVKLSISNIAWSKEYNEEMYNYISYLGFNGLEIAPTRLFDNPYEYLDDARKYKEYLNDNYSLEISSIQSIWFGKSEKLFGSDTERKILLEYTYKAIDFAATIGCRNLVFGSPKNRVISKKDDNEIAINFFRTLGEYALQKKTILSIEPNPELYGTNFINTTKEAFDFVKRVNHSGIMVNVDLGTVIENNEDINLIKENIEFVNHIHISEPNLELIQQRTLHNNFADILKEINYQNYVSIEMKNLENKNQVKEIMKYIMEVFK</sequence>
<dbReference type="EMBL" id="ADKX01000026">
    <property type="protein sequence ID" value="EFW05256.1"/>
    <property type="molecule type" value="Genomic_DNA"/>
</dbReference>
<dbReference type="InterPro" id="IPR013022">
    <property type="entry name" value="Xyl_isomerase-like_TIM-brl"/>
</dbReference>
<dbReference type="Proteomes" id="UP000003157">
    <property type="component" value="Unassembled WGS sequence"/>
</dbReference>
<dbReference type="AlphaFoldDB" id="E7G9G2"/>
<evidence type="ECO:0000313" key="3">
    <source>
        <dbReference type="Proteomes" id="UP000003157"/>
    </source>
</evidence>
<evidence type="ECO:0000259" key="1">
    <source>
        <dbReference type="Pfam" id="PF01261"/>
    </source>
</evidence>
<reference evidence="2 3" key="1">
    <citation type="submission" date="2010-12" db="EMBL/GenBank/DDBJ databases">
        <title>The Genome Sequence of Coprobacillus sp. strain 29_1.</title>
        <authorList>
            <consortium name="The Broad Institute Genome Sequencing Platform"/>
            <person name="Earl A."/>
            <person name="Ward D."/>
            <person name="Feldgarden M."/>
            <person name="Gevers D."/>
            <person name="Daigneault M."/>
            <person name="Sibley C.D."/>
            <person name="White A."/>
            <person name="Strauss J."/>
            <person name="Allen-Vercoe E."/>
            <person name="Young S.K."/>
            <person name="Zeng Q."/>
            <person name="Gargeya S."/>
            <person name="Fitzgerald M."/>
            <person name="Haas B."/>
            <person name="Abouelleil A."/>
            <person name="Alvarado L."/>
            <person name="Arachchi H.M."/>
            <person name="Berlin A."/>
            <person name="Brown A."/>
            <person name="Chapman S.B."/>
            <person name="Chen Z."/>
            <person name="Dunbar C."/>
            <person name="Freedman E."/>
            <person name="Gearin G."/>
            <person name="Gellesch M."/>
            <person name="Goldberg J."/>
            <person name="Griggs A."/>
            <person name="Gujja S."/>
            <person name="Heilman E."/>
            <person name="Heiman D."/>
            <person name="Howarth C."/>
            <person name="Larson L."/>
            <person name="Lui A."/>
            <person name="MacDonald P.J.P."/>
            <person name="Mehta T."/>
            <person name="Montmayeur A."/>
            <person name="Murphy C."/>
            <person name="Neiman D."/>
            <person name="Pearson M."/>
            <person name="Priest M."/>
            <person name="Roberts A."/>
            <person name="Saif S."/>
            <person name="Shea T."/>
            <person name="Shenoy N."/>
            <person name="Sisk P."/>
            <person name="Stolte C."/>
            <person name="Sykes S."/>
            <person name="White J."/>
            <person name="Yandava C."/>
            <person name="Nusbaum C."/>
            <person name="Birren B."/>
        </authorList>
    </citation>
    <scope>NUCLEOTIDE SEQUENCE [LARGE SCALE GENOMIC DNA]</scope>
    <source>
        <strain evidence="2 3">29_1</strain>
    </source>
</reference>
<accession>E7G9G2</accession>
<protein>
    <recommendedName>
        <fullName evidence="1">Xylose isomerase-like TIM barrel domain-containing protein</fullName>
    </recommendedName>
</protein>
<name>E7G9G2_9FIRM</name>
<dbReference type="GeneID" id="78231032"/>
<dbReference type="InterPro" id="IPR050312">
    <property type="entry name" value="IolE/XylAMocC-like"/>
</dbReference>
<dbReference type="InterPro" id="IPR036237">
    <property type="entry name" value="Xyl_isomerase-like_sf"/>
</dbReference>
<comment type="caution">
    <text evidence="2">The sequence shown here is derived from an EMBL/GenBank/DDBJ whole genome shotgun (WGS) entry which is preliminary data.</text>
</comment>
<dbReference type="STRING" id="100884.GCA_000269565_03249"/>
<dbReference type="OrthoDB" id="9801426at2"/>
<feature type="domain" description="Xylose isomerase-like TIM barrel" evidence="1">
    <location>
        <begin position="26"/>
        <end position="258"/>
    </location>
</feature>
<organism evidence="2 3">
    <name type="scientific">Coprobacillus cateniformis</name>
    <dbReference type="NCBI Taxonomy" id="100884"/>
    <lineage>
        <taxon>Bacteria</taxon>
        <taxon>Bacillati</taxon>
        <taxon>Bacillota</taxon>
        <taxon>Erysipelotrichia</taxon>
        <taxon>Erysipelotrichales</taxon>
        <taxon>Coprobacillaceae</taxon>
        <taxon>Coprobacillus</taxon>
    </lineage>
</organism>
<dbReference type="Gene3D" id="3.20.20.150">
    <property type="entry name" value="Divalent-metal-dependent TIM barrel enzymes"/>
    <property type="match status" value="1"/>
</dbReference>
<dbReference type="HOGENOM" id="CLU_050006_4_0_9"/>
<dbReference type="SUPFAM" id="SSF51658">
    <property type="entry name" value="Xylose isomerase-like"/>
    <property type="match status" value="1"/>
</dbReference>
<dbReference type="RefSeq" id="WP_008788516.1">
    <property type="nucleotide sequence ID" value="NZ_AKCB01000003.1"/>
</dbReference>
<dbReference type="PANTHER" id="PTHR12110">
    <property type="entry name" value="HYDROXYPYRUVATE ISOMERASE"/>
    <property type="match status" value="1"/>
</dbReference>
<dbReference type="Pfam" id="PF01261">
    <property type="entry name" value="AP_endonuc_2"/>
    <property type="match status" value="1"/>
</dbReference>
<dbReference type="eggNOG" id="COG1082">
    <property type="taxonomic scope" value="Bacteria"/>
</dbReference>